<sequence>MMLDFLAEAGLNIASRKSRFFRWFNIACFLLLLAFVLVYWRELV</sequence>
<keyword evidence="1" id="KW-0472">Membrane</keyword>
<evidence type="ECO:0000313" key="2">
    <source>
        <dbReference type="EMBL" id="MCS0589538.1"/>
    </source>
</evidence>
<name>A0ABT2A5R7_9BURK</name>
<evidence type="ECO:0000256" key="1">
    <source>
        <dbReference type="SAM" id="Phobius"/>
    </source>
</evidence>
<dbReference type="Proteomes" id="UP001205560">
    <property type="component" value="Unassembled WGS sequence"/>
</dbReference>
<dbReference type="RefSeq" id="WP_258845297.1">
    <property type="nucleotide sequence ID" value="NZ_JANUGX010000009.1"/>
</dbReference>
<proteinExistence type="predicted"/>
<feature type="transmembrane region" description="Helical" evidence="1">
    <location>
        <begin position="20"/>
        <end position="40"/>
    </location>
</feature>
<evidence type="ECO:0000313" key="3">
    <source>
        <dbReference type="Proteomes" id="UP001205560"/>
    </source>
</evidence>
<reference evidence="2 3" key="1">
    <citation type="submission" date="2022-08" db="EMBL/GenBank/DDBJ databases">
        <title>Reclassification of Massilia species as members of the genera Telluria, Duganella, Pseudoduganella, Mokoshia gen. nov. and Zemynaea gen. nov. using orthogonal and non-orthogonal genome-based approaches.</title>
        <authorList>
            <person name="Bowman J.P."/>
        </authorList>
    </citation>
    <scope>NUCLEOTIDE SEQUENCE [LARGE SCALE GENOMIC DNA]</scope>
    <source>
        <strain evidence="2 3">LMG 28164</strain>
    </source>
</reference>
<keyword evidence="1" id="KW-0812">Transmembrane</keyword>
<keyword evidence="3" id="KW-1185">Reference proteome</keyword>
<accession>A0ABT2A5R7</accession>
<comment type="caution">
    <text evidence="2">The sequence shown here is derived from an EMBL/GenBank/DDBJ whole genome shotgun (WGS) entry which is preliminary data.</text>
</comment>
<organism evidence="2 3">
    <name type="scientific">Massilia norwichensis</name>
    <dbReference type="NCBI Taxonomy" id="1442366"/>
    <lineage>
        <taxon>Bacteria</taxon>
        <taxon>Pseudomonadati</taxon>
        <taxon>Pseudomonadota</taxon>
        <taxon>Betaproteobacteria</taxon>
        <taxon>Burkholderiales</taxon>
        <taxon>Oxalobacteraceae</taxon>
        <taxon>Telluria group</taxon>
        <taxon>Massilia</taxon>
    </lineage>
</organism>
<protein>
    <submittedName>
        <fullName evidence="2">Uncharacterized protein</fullName>
    </submittedName>
</protein>
<dbReference type="EMBL" id="JANUGX010000009">
    <property type="protein sequence ID" value="MCS0589538.1"/>
    <property type="molecule type" value="Genomic_DNA"/>
</dbReference>
<keyword evidence="1" id="KW-1133">Transmembrane helix</keyword>
<gene>
    <name evidence="2" type="ORF">NX782_09985</name>
</gene>